<name>A0ABV7CPG8_9GAMM</name>
<dbReference type="EMBL" id="JBHRSD010000039">
    <property type="protein sequence ID" value="MFC3034461.1"/>
    <property type="molecule type" value="Genomic_DNA"/>
</dbReference>
<evidence type="ECO:0000259" key="1">
    <source>
        <dbReference type="Pfam" id="PF13280"/>
    </source>
</evidence>
<keyword evidence="5" id="KW-1185">Reference proteome</keyword>
<dbReference type="Proteomes" id="UP001595453">
    <property type="component" value="Unassembled WGS sequence"/>
</dbReference>
<feature type="domain" description="DNA-binding transcriptional repressor CapW winged helix-turn-helix" evidence="3">
    <location>
        <begin position="11"/>
        <end position="80"/>
    </location>
</feature>
<sequence length="293" mass="33404">MKKIEELSHAQRERLAFIDFRLCFIGEISRQDLIDCFQTGSAAATRDFASYKEFADSNLKLIHNTKSYHRTDSFIPLFEHDIDMVLTSFSKGFSYTCNTTGILKHYNTYQSLTKPSLEILATLMPAICRNQVVKINYISLTSGLSEREIVPHSLANNGNRWHVRGFDRQSNTFRDFVITRIQNALLVKSTVILEKETSQADKQWNRIVDLTLIPHPKAPYPQAIELDYNMEQGTLKLECRAALVGYLLNQWQVDCSVTHSLCPQRHHLALKEQAAIFGVESASLAPGYQETQS</sequence>
<dbReference type="Pfam" id="PF13280">
    <property type="entry name" value="WYL"/>
    <property type="match status" value="1"/>
</dbReference>
<dbReference type="PANTHER" id="PTHR34580">
    <property type="match status" value="1"/>
</dbReference>
<evidence type="ECO:0000313" key="4">
    <source>
        <dbReference type="EMBL" id="MFC3034461.1"/>
    </source>
</evidence>
<accession>A0ABV7CPG8</accession>
<reference evidence="5" key="1">
    <citation type="journal article" date="2019" name="Int. J. Syst. Evol. Microbiol.">
        <title>The Global Catalogue of Microorganisms (GCM) 10K type strain sequencing project: providing services to taxonomists for standard genome sequencing and annotation.</title>
        <authorList>
            <consortium name="The Broad Institute Genomics Platform"/>
            <consortium name="The Broad Institute Genome Sequencing Center for Infectious Disease"/>
            <person name="Wu L."/>
            <person name="Ma J."/>
        </authorList>
    </citation>
    <scope>NUCLEOTIDE SEQUENCE [LARGE SCALE GENOMIC DNA]</scope>
    <source>
        <strain evidence="5">KCTC 42730</strain>
    </source>
</reference>
<evidence type="ECO:0000259" key="2">
    <source>
        <dbReference type="Pfam" id="PF26107"/>
    </source>
</evidence>
<dbReference type="InterPro" id="IPR059020">
    <property type="entry name" value="CapW_CTD"/>
</dbReference>
<dbReference type="InterPro" id="IPR026881">
    <property type="entry name" value="WYL_dom"/>
</dbReference>
<dbReference type="PROSITE" id="PS52050">
    <property type="entry name" value="WYL"/>
    <property type="match status" value="1"/>
</dbReference>
<protein>
    <submittedName>
        <fullName evidence="4">WYL domain-containing protein</fullName>
    </submittedName>
</protein>
<feature type="domain" description="DNA-binding transcriptional repressor CapW C-terminal dimerisation" evidence="2">
    <location>
        <begin position="207"/>
        <end position="275"/>
    </location>
</feature>
<dbReference type="InterPro" id="IPR059019">
    <property type="entry name" value="WHD_CapW"/>
</dbReference>
<proteinExistence type="predicted"/>
<dbReference type="PIRSF" id="PIRSF015558">
    <property type="entry name" value="Txn_reg_DeoR_prd"/>
    <property type="match status" value="1"/>
</dbReference>
<dbReference type="InterPro" id="IPR016634">
    <property type="entry name" value="CapW-like"/>
</dbReference>
<feature type="domain" description="WYL" evidence="1">
    <location>
        <begin position="118"/>
        <end position="184"/>
    </location>
</feature>
<dbReference type="Pfam" id="PF26107">
    <property type="entry name" value="BrxR_CTD"/>
    <property type="match status" value="1"/>
</dbReference>
<evidence type="ECO:0000259" key="3">
    <source>
        <dbReference type="Pfam" id="PF26109"/>
    </source>
</evidence>
<comment type="caution">
    <text evidence="4">The sequence shown here is derived from an EMBL/GenBank/DDBJ whole genome shotgun (WGS) entry which is preliminary data.</text>
</comment>
<organism evidence="4 5">
    <name type="scientific">Pseudoalteromonas fenneropenaei</name>
    <dbReference type="NCBI Taxonomy" id="1737459"/>
    <lineage>
        <taxon>Bacteria</taxon>
        <taxon>Pseudomonadati</taxon>
        <taxon>Pseudomonadota</taxon>
        <taxon>Gammaproteobacteria</taxon>
        <taxon>Alteromonadales</taxon>
        <taxon>Pseudoalteromonadaceae</taxon>
        <taxon>Pseudoalteromonas</taxon>
    </lineage>
</organism>
<gene>
    <name evidence="4" type="ORF">ACFOEE_18295</name>
</gene>
<evidence type="ECO:0000313" key="5">
    <source>
        <dbReference type="Proteomes" id="UP001595453"/>
    </source>
</evidence>
<dbReference type="Pfam" id="PF26109">
    <property type="entry name" value="WHD_BrxR"/>
    <property type="match status" value="1"/>
</dbReference>
<dbReference type="RefSeq" id="WP_377127779.1">
    <property type="nucleotide sequence ID" value="NZ_JBHRSD010000039.1"/>
</dbReference>
<dbReference type="InterPro" id="IPR051534">
    <property type="entry name" value="CBASS_pafABC_assoc_protein"/>
</dbReference>
<dbReference type="PANTHER" id="PTHR34580:SF3">
    <property type="entry name" value="PROTEIN PAFB"/>
    <property type="match status" value="1"/>
</dbReference>